<name>A0AC61S1U8_9FIRM</name>
<comment type="caution">
    <text evidence="1">The sequence shown here is derived from an EMBL/GenBank/DDBJ whole genome shotgun (WGS) entry which is preliminary data.</text>
</comment>
<dbReference type="EMBL" id="SRYA01000001">
    <property type="protein sequence ID" value="TGY98425.1"/>
    <property type="molecule type" value="Genomic_DNA"/>
</dbReference>
<dbReference type="Proteomes" id="UP000304953">
    <property type="component" value="Unassembled WGS sequence"/>
</dbReference>
<protein>
    <submittedName>
        <fullName evidence="1">Radical SAM protein</fullName>
    </submittedName>
</protein>
<sequence>MMEDFNPNRYAVIDAKNPREIVMLRGHGCTWRRCRFCDYHLDSSKDEAANFALNQKHLKKVTGVHGKLEVINSGSFVDLDEQTVALIEQVCLKHGIKQVHFECHWRHRNEIADFRKRFAAHDIELKIKTGVETFDSLFRESYLDKGITTDSPEEIAEYFDEVCLLQGIPGQTAKSMDSDIQTGLKHFERVCINIMQENGRPIKPDPGVIRIFSQELYPKYINDSRVDILMENTAFGVGGVVTHAE</sequence>
<reference evidence="1" key="1">
    <citation type="submission" date="2019-04" db="EMBL/GenBank/DDBJ databases">
        <title>Microbes associate with the intestines of laboratory mice.</title>
        <authorList>
            <person name="Navarre W."/>
            <person name="Wong E."/>
            <person name="Huang K."/>
            <person name="Tropini C."/>
            <person name="Ng K."/>
            <person name="Yu B."/>
        </authorList>
    </citation>
    <scope>NUCLEOTIDE SEQUENCE</scope>
    <source>
        <strain evidence="1">NM01_1-7b</strain>
    </source>
</reference>
<proteinExistence type="predicted"/>
<accession>A0AC61S1U8</accession>
<organism evidence="1 2">
    <name type="scientific">Petralouisia muris</name>
    <dbReference type="NCBI Taxonomy" id="3032872"/>
    <lineage>
        <taxon>Bacteria</taxon>
        <taxon>Bacillati</taxon>
        <taxon>Bacillota</taxon>
        <taxon>Clostridia</taxon>
        <taxon>Lachnospirales</taxon>
        <taxon>Lachnospiraceae</taxon>
        <taxon>Petralouisia</taxon>
    </lineage>
</organism>
<evidence type="ECO:0000313" key="1">
    <source>
        <dbReference type="EMBL" id="TGY98425.1"/>
    </source>
</evidence>
<evidence type="ECO:0000313" key="2">
    <source>
        <dbReference type="Proteomes" id="UP000304953"/>
    </source>
</evidence>
<gene>
    <name evidence="1" type="ORF">E5329_00830</name>
</gene>
<keyword evidence="2" id="KW-1185">Reference proteome</keyword>